<evidence type="ECO:0000259" key="1">
    <source>
        <dbReference type="Pfam" id="PF01841"/>
    </source>
</evidence>
<proteinExistence type="predicted"/>
<dbReference type="InterPro" id="IPR038765">
    <property type="entry name" value="Papain-like_cys_pep_sf"/>
</dbReference>
<sequence length="584" mass="67924">MEDVFTFKLNDDKKLFIEEKSSATYVSVISKEVFLAKFYNEYSEITNIKVDGLKNVRPQYRMYQKEGLFYHDSRVCIINLPFTQKNKIAEVSYKRIFQDPHYFTTVNLSEQQFIQNKIVKLIVPFWMDIDIQEKNLGTNIKKEVIADEKAKTHTYIYYIENQKTEKEEPNSPGYSYICPHLRIISKTATINGSKQSIFDGLESLYKWNHGATLQDSSDSTVIYNKAQEIIKECTTPERKIKAIYSWVQENIRYIAFEYGIWRFRPADAQDVLQKKYGDCKGMSNLLKSLLVAAGFDARLAWIATNEIDFDFSTPLPILDHMICALNWNNKFYFLDPTVKYMPLGEYTQSIQDRETMIEDGDNYLIKRVPSISPIQNKDSISCEYTVIDKTLSGKAVNSFHGESKQLILSLLHSKEKDKQDYAIKRFLEKGEAQDEVSNIIITGTEPQSDNLSISYDIEHKSAIQAINDELYISLNSAKDYENLAIDTTKRENDYLFSFKEHIVRQITLHIPSGYKVTELPSGLTIKNNNLFFTVSYIQTDNKVIYRKEITMVDPWVKKSCFKEWNNHISAIRKAYMEQITLKKL</sequence>
<accession>A0ABM8IH92</accession>
<dbReference type="Gene3D" id="3.10.620.30">
    <property type="match status" value="1"/>
</dbReference>
<name>A0ABM8IH92_9BACE</name>
<dbReference type="SUPFAM" id="SSF54001">
    <property type="entry name" value="Cysteine proteinases"/>
    <property type="match status" value="1"/>
</dbReference>
<evidence type="ECO:0000313" key="3">
    <source>
        <dbReference type="Proteomes" id="UP001496674"/>
    </source>
</evidence>
<dbReference type="InterPro" id="IPR002931">
    <property type="entry name" value="Transglutaminase-like"/>
</dbReference>
<dbReference type="Gene3D" id="2.60.120.1130">
    <property type="match status" value="1"/>
</dbReference>
<reference evidence="2 3" key="1">
    <citation type="submission" date="2023-04" db="EMBL/GenBank/DDBJ databases">
        <title>Draft genome sequence of acteroides sedimenti strain YN3PY1.</title>
        <authorList>
            <person name="Yoshida N."/>
        </authorList>
    </citation>
    <scope>NUCLEOTIDE SEQUENCE [LARGE SCALE GENOMIC DNA]</scope>
    <source>
        <strain evidence="2 3">YN3PY1</strain>
    </source>
</reference>
<feature type="domain" description="Transglutaminase-like" evidence="1">
    <location>
        <begin position="225"/>
        <end position="301"/>
    </location>
</feature>
<dbReference type="Pfam" id="PF01841">
    <property type="entry name" value="Transglut_core"/>
    <property type="match status" value="1"/>
</dbReference>
<dbReference type="Gene3D" id="2.60.40.3140">
    <property type="match status" value="1"/>
</dbReference>
<dbReference type="Proteomes" id="UP001496674">
    <property type="component" value="Chromosome"/>
</dbReference>
<gene>
    <name evidence="2" type="ORF">BSYN_16860</name>
</gene>
<keyword evidence="3" id="KW-1185">Reference proteome</keyword>
<dbReference type="EMBL" id="AP028055">
    <property type="protein sequence ID" value="BEG99421.1"/>
    <property type="molecule type" value="Genomic_DNA"/>
</dbReference>
<protein>
    <recommendedName>
        <fullName evidence="1">Transglutaminase-like domain-containing protein</fullName>
    </recommendedName>
</protein>
<organism evidence="2 3">
    <name type="scientific">Bacteroides sedimenti</name>
    <dbReference type="NCBI Taxonomy" id="2136147"/>
    <lineage>
        <taxon>Bacteria</taxon>
        <taxon>Pseudomonadati</taxon>
        <taxon>Bacteroidota</taxon>
        <taxon>Bacteroidia</taxon>
        <taxon>Bacteroidales</taxon>
        <taxon>Bacteroidaceae</taxon>
        <taxon>Bacteroides</taxon>
    </lineage>
</organism>
<evidence type="ECO:0000313" key="2">
    <source>
        <dbReference type="EMBL" id="BEG99421.1"/>
    </source>
</evidence>